<evidence type="ECO:0000313" key="3">
    <source>
        <dbReference type="EMBL" id="MCL1141955.1"/>
    </source>
</evidence>
<evidence type="ECO:0000256" key="1">
    <source>
        <dbReference type="SAM" id="MobiDB-lite"/>
    </source>
</evidence>
<dbReference type="Gene3D" id="2.60.40.2810">
    <property type="match status" value="1"/>
</dbReference>
<sequence>MQKNVLIKLIYFTLVVFFLTACDSGPSRINTDVAPEPVPAPEPTPEPAPEPDEELTIEPVILLPFTAKINKTQTITLDVSNYVNPSEAWELSSVTDNSGLTSNISFDNSTITFTGAYTGLATINWQVTHGSDTLTSTLLVAIQDPNNPAPVTTKLATIKLLASETRTVDLTDYIDNPDNKNLELISFNQNDDRFDQQGMKVTYSPIGYQGYETAIYGIKDQDGNIAIGQISVVSNTTTQAGTSINAIEHSTSLHQGETVTYQLSDLVSSVNGVSLNRLVGASNRAKITDNSIIYQPGNFIGSDEFVYVVSNESGGVDQAKIHINVTENLTSVESSLSVSPLIFNVLVGDTASFDISSAITADDDWALTQAASQGSNVAVDSIVSPTINITALTPGIEQIDYTVTSNEKAYQGAITVIINDTNNIAPEAKTVTLTTDNQTAISVDLSGQISDADGDTVAVNKLVQDGDKFTLANNTVTYTPAGYIGASSAVYVVEDSRGAFNAGLIIVDSIDPTSPNNAPTAKDYVQATDDQTKVSVDLSALNLITDADSDPLSVSLFGHSRATLSGKVIQYVPNGFYGVDDVVYRVTDGQGGSAIGKITFIVSSTAVQNNHPVANALTVDLSMKTVTAQPEQMIDVSSLVSDIDGDSLQLTQVYSSQNPSVIYSAMTIKYTMSQLLDQDKIVYVVEDGKGGVAHNEIIINLVNAAPTAMAISQTIDPFDTTTPSLTIDLTSAIADADGDALSLTSLGTVAVPATLSQNGFILTYTPNGEERTEAINYTVSDGHKSASNVISIVSASQGMLTANDVMTTAMDMDAAPLTIDLSSYVANSSGRDIFISKVYGSTLGTTVASTTDLTLVYTSNNTSFGTDTFFYEITDNEGHFAQAQITITLNEPAAPVITDLKLSYFSGTATATVTCSDCDNNRTDYQFEVSSVPVGTNSNTYQLTGNDKSNEIGVLVTVKNQYCTAQNTGISNGNACKFVQAKSVIQPVYITNITGNTKAFAALKSDGTTVTWGDSAYGGDSSAVAHALVNVKEITNTDSAFAARRVDGSVVTWGDNTAGADSAYVQAQLVNVVKVVGSAAAFSALKTDGSVVTWGNTLNGADSSAVAAQLTNITAITATDSAFAALKSDGTVVTWGDTANGGESTSVQAQLVNVKSVASTSTAFAALKGDGTVVTWGDTARGGDSSAVQAQLTNVKSITGNDYAFAALKSDGNTVVWGDTTQGGTVTVNNSAPVVRSLNRVTTSNTISSNNINTADIISIAATQSAFAALKSDGTVITWGDARYGGDSSSVQSLLTDIVTIIGNAYAFAAIKADGTVITWGQLVSGGDSSAISNELIDVEGVFAGSTAFAAILDNGEIITWGNPADGGDSSGLDDEFYESTPVFSDCCAAPTPPPANNAPVFDAVVDFTSFSGSNFSYQILASDVDGDSLSYELVNAPLWMNVDATTGEISGYLVKADVGSYAFKVLISDGTDIVESVGRYVGVNPNSAPTIDAVIEMIVEVGQPFSHQVMASDVDNDTLTYALVGAPQWMTIDSATGEITGTMTTGDFGDYSFTVTVSDDDVTTQDMGELSSLIRTNYQGNKFIELQAEYTTPVLSEVTANVQSTQTMPFTEYVAYNDYTLELQNGVITLANGTFTPIESLIVYINGEDTPTKLIFSPVIDPYTSANLTIPGLISIEKVVDYNQKLLYLPVVRLENWSYSCDGVDACYTSPNIGAERTTFERTLSYIHDFSNQVDYMEEMKSLFATECLINNSYTECATYENDLITQGTTNLEIPYWYRQLLTIGLEGHALRTAVMRDFYAAEGVGGGARARLTDYYASSGGWGSIYHEYVNDSLSKYRPVPIKTLYHEFAHGNGYGHSSGMTYGWSDYLSDIYMPSRGVDYYQSPHFRVPEIVIDAEFEKAEKTVHLSFVKEGDYNADLNVQIVHDNDLTNDPLDFDVIKGSNKLNQLSIKFNTLPYSPIYIRAWDNSGEYVSTVKYDVLDIIPNLVELTYETGGYRYSVMHSDTVSENSDLYSLEAKCLRMGATLALRADYIVLRDYLVANNLLNELPHDKYITNDRPGGYADQRLIITFIPNYASAWIGASELMGTDKGYMCIEPINP</sequence>
<dbReference type="PANTHER" id="PTHR45982">
    <property type="entry name" value="REGULATOR OF CHROMOSOME CONDENSATION"/>
    <property type="match status" value="1"/>
</dbReference>
<feature type="domain" description="Dystroglycan-type cadherin-like" evidence="2">
    <location>
        <begin position="1491"/>
        <end position="1580"/>
    </location>
</feature>
<dbReference type="SUPFAM" id="SSF50985">
    <property type="entry name" value="RCC1/BLIP-II"/>
    <property type="match status" value="1"/>
</dbReference>
<dbReference type="InterPro" id="IPR015919">
    <property type="entry name" value="Cadherin-like_sf"/>
</dbReference>
<dbReference type="Pfam" id="PF05345">
    <property type="entry name" value="He_PIG"/>
    <property type="match status" value="2"/>
</dbReference>
<dbReference type="InterPro" id="IPR009091">
    <property type="entry name" value="RCC1/BLIP-II"/>
</dbReference>
<evidence type="ECO:0000313" key="4">
    <source>
        <dbReference type="Proteomes" id="UP001139333"/>
    </source>
</evidence>
<organism evidence="3 4">
    <name type="scientific">Shewanella gaetbuli</name>
    <dbReference type="NCBI Taxonomy" id="220752"/>
    <lineage>
        <taxon>Bacteria</taxon>
        <taxon>Pseudomonadati</taxon>
        <taxon>Pseudomonadota</taxon>
        <taxon>Gammaproteobacteria</taxon>
        <taxon>Alteromonadales</taxon>
        <taxon>Shewanellaceae</taxon>
        <taxon>Shewanella</taxon>
    </lineage>
</organism>
<dbReference type="RefSeq" id="WP_248994628.1">
    <property type="nucleotide sequence ID" value="NZ_JAKIKP010000002.1"/>
</dbReference>
<dbReference type="InterPro" id="IPR051553">
    <property type="entry name" value="Ran_GTPase-activating"/>
</dbReference>
<evidence type="ECO:0000259" key="2">
    <source>
        <dbReference type="SMART" id="SM00736"/>
    </source>
</evidence>
<dbReference type="GO" id="GO:0005509">
    <property type="term" value="F:calcium ion binding"/>
    <property type="evidence" value="ECO:0007669"/>
    <property type="project" value="InterPro"/>
</dbReference>
<feature type="compositionally biased region" description="Pro residues" evidence="1">
    <location>
        <begin position="36"/>
        <end position="48"/>
    </location>
</feature>
<dbReference type="PROSITE" id="PS51257">
    <property type="entry name" value="PROKAR_LIPOPROTEIN"/>
    <property type="match status" value="1"/>
</dbReference>
<dbReference type="Gene3D" id="2.130.10.30">
    <property type="entry name" value="Regulator of chromosome condensation 1/beta-lactamase-inhibitor protein II"/>
    <property type="match status" value="2"/>
</dbReference>
<feature type="domain" description="Dystroglycan-type cadherin-like" evidence="2">
    <location>
        <begin position="1400"/>
        <end position="1490"/>
    </location>
</feature>
<feature type="region of interest" description="Disordered" evidence="1">
    <location>
        <begin position="30"/>
        <end position="53"/>
    </location>
</feature>
<keyword evidence="4" id="KW-1185">Reference proteome</keyword>
<dbReference type="InterPro" id="IPR006644">
    <property type="entry name" value="Cadg"/>
</dbReference>
<accession>A0A9X1ZM04</accession>
<dbReference type="GO" id="GO:0016020">
    <property type="term" value="C:membrane"/>
    <property type="evidence" value="ECO:0007669"/>
    <property type="project" value="InterPro"/>
</dbReference>
<dbReference type="Gene3D" id="2.60.40.10">
    <property type="entry name" value="Immunoglobulins"/>
    <property type="match status" value="2"/>
</dbReference>
<dbReference type="Proteomes" id="UP001139333">
    <property type="component" value="Unassembled WGS sequence"/>
</dbReference>
<comment type="caution">
    <text evidence="3">The sequence shown here is derived from an EMBL/GenBank/DDBJ whole genome shotgun (WGS) entry which is preliminary data.</text>
</comment>
<dbReference type="SMART" id="SM00736">
    <property type="entry name" value="CADG"/>
    <property type="match status" value="2"/>
</dbReference>
<dbReference type="PANTHER" id="PTHR45982:SF1">
    <property type="entry name" value="REGULATOR OF CHROMOSOME CONDENSATION"/>
    <property type="match status" value="1"/>
</dbReference>
<dbReference type="SUPFAM" id="SSF49313">
    <property type="entry name" value="Cadherin-like"/>
    <property type="match status" value="2"/>
</dbReference>
<protein>
    <submittedName>
        <fullName evidence="3">Ig-like domain-containing protein</fullName>
    </submittedName>
</protein>
<reference evidence="3" key="1">
    <citation type="submission" date="2022-01" db="EMBL/GenBank/DDBJ databases">
        <title>Whole genome-based taxonomy of the Shewanellaceae.</title>
        <authorList>
            <person name="Martin-Rodriguez A.J."/>
        </authorList>
    </citation>
    <scope>NUCLEOTIDE SEQUENCE</scope>
    <source>
        <strain evidence="3">DSM 16422</strain>
    </source>
</reference>
<dbReference type="Pfam" id="PF17963">
    <property type="entry name" value="Big_9"/>
    <property type="match status" value="5"/>
</dbReference>
<dbReference type="EMBL" id="JAKIKP010000002">
    <property type="protein sequence ID" value="MCL1141955.1"/>
    <property type="molecule type" value="Genomic_DNA"/>
</dbReference>
<proteinExistence type="predicted"/>
<name>A0A9X1ZM04_9GAMM</name>
<dbReference type="InterPro" id="IPR013783">
    <property type="entry name" value="Ig-like_fold"/>
</dbReference>
<gene>
    <name evidence="3" type="ORF">L2672_04485</name>
</gene>